<name>A0A1H2MTM5_PSEVA</name>
<evidence type="ECO:0000313" key="2">
    <source>
        <dbReference type="Proteomes" id="UP000295254"/>
    </source>
</evidence>
<dbReference type="EMBL" id="RRZK01000005">
    <property type="protein sequence ID" value="TDB67234.1"/>
    <property type="molecule type" value="Genomic_DNA"/>
</dbReference>
<sequence>MSDLKVMAAEAALKNMVQSSHFSICTLDTIIKMMDVKPDREAYSILHTLHCVDYNQMRPELLQALPDLIATVLRSPSFEASRINIVADGTGLRLIKH</sequence>
<organism evidence="1 2">
    <name type="scientific">Pseudomonas vancouverensis</name>
    <dbReference type="NCBI Taxonomy" id="95300"/>
    <lineage>
        <taxon>Bacteria</taxon>
        <taxon>Pseudomonadati</taxon>
        <taxon>Pseudomonadota</taxon>
        <taxon>Gammaproteobacteria</taxon>
        <taxon>Pseudomonadales</taxon>
        <taxon>Pseudomonadaceae</taxon>
        <taxon>Pseudomonas</taxon>
    </lineage>
</organism>
<keyword evidence="2" id="KW-1185">Reference proteome</keyword>
<accession>A0A1H2MTM5</accession>
<dbReference type="STRING" id="95300.SAMN05216558_1254"/>
<gene>
    <name evidence="1" type="ORF">EIY72_04080</name>
</gene>
<protein>
    <submittedName>
        <fullName evidence="1">Uncharacterized protein</fullName>
    </submittedName>
</protein>
<dbReference type="RefSeq" id="WP_132680110.1">
    <property type="nucleotide sequence ID" value="NZ_LT629803.1"/>
</dbReference>
<dbReference type="OrthoDB" id="6954283at2"/>
<evidence type="ECO:0000313" key="1">
    <source>
        <dbReference type="EMBL" id="TDB67234.1"/>
    </source>
</evidence>
<comment type="caution">
    <text evidence="1">The sequence shown here is derived from an EMBL/GenBank/DDBJ whole genome shotgun (WGS) entry which is preliminary data.</text>
</comment>
<proteinExistence type="predicted"/>
<dbReference type="Proteomes" id="UP000295254">
    <property type="component" value="Unassembled WGS sequence"/>
</dbReference>
<reference evidence="2" key="1">
    <citation type="journal article" date="2019" name="bioRxiv">
        <title>Bacterially produced spermidine induces plant systemic susceptibility to pathogens.</title>
        <authorList>
            <person name="Melnyk R.A."/>
            <person name="Beskrovnaya P.A."/>
            <person name="Liu Z."/>
            <person name="Song Y."/>
            <person name="Haney C.H."/>
        </authorList>
    </citation>
    <scope>NUCLEOTIDE SEQUENCE [LARGE SCALE GENOMIC DNA]</scope>
    <source>
        <strain evidence="2">Dha-51</strain>
    </source>
</reference>
<dbReference type="AlphaFoldDB" id="A0A1H2MTM5"/>